<evidence type="ECO:0000313" key="10">
    <source>
        <dbReference type="EMBL" id="MBC1616221.1"/>
    </source>
</evidence>
<dbReference type="EMBL" id="JAARPL010000004">
    <property type="protein sequence ID" value="MBC1372119.1"/>
    <property type="molecule type" value="Genomic_DNA"/>
</dbReference>
<evidence type="ECO:0000313" key="34">
    <source>
        <dbReference type="Proteomes" id="UP000547643"/>
    </source>
</evidence>
<evidence type="ECO:0000313" key="20">
    <source>
        <dbReference type="EMBL" id="MBC2294184.1"/>
    </source>
</evidence>
<evidence type="ECO:0000313" key="25">
    <source>
        <dbReference type="Proteomes" id="UP000532866"/>
    </source>
</evidence>
<dbReference type="Proteomes" id="UP000539064">
    <property type="component" value="Unassembled WGS sequence"/>
</dbReference>
<organism evidence="2 22">
    <name type="scientific">Listeria booriae</name>
    <dbReference type="NCBI Taxonomy" id="1552123"/>
    <lineage>
        <taxon>Bacteria</taxon>
        <taxon>Bacillati</taxon>
        <taxon>Bacillota</taxon>
        <taxon>Bacilli</taxon>
        <taxon>Bacillales</taxon>
        <taxon>Listeriaceae</taxon>
        <taxon>Listeria</taxon>
    </lineage>
</organism>
<dbReference type="EMBL" id="JAARVG010000002">
    <property type="protein sequence ID" value="MBC1792387.1"/>
    <property type="molecule type" value="Genomic_DNA"/>
</dbReference>
<evidence type="ECO:0000313" key="33">
    <source>
        <dbReference type="Proteomes" id="UP000546244"/>
    </source>
</evidence>
<gene>
    <name evidence="2" type="ORF">EP57_15190</name>
    <name evidence="4" type="ORF">HB759_11210</name>
    <name evidence="3" type="ORF">HB811_14230</name>
    <name evidence="6" type="ORF">HB836_06310</name>
    <name evidence="5" type="ORF">HB847_07015</name>
    <name evidence="8" type="ORF">HB902_14845</name>
    <name evidence="10" type="ORF">HB904_08480</name>
    <name evidence="9" type="ORF">HB907_13580</name>
    <name evidence="21" type="ORF">HBP98_14845</name>
    <name evidence="11" type="ORF">HCA46_13800</name>
    <name evidence="12" type="ORF">HCA52_03070</name>
    <name evidence="13" type="ORF">HCA55_15850</name>
    <name evidence="14" type="ORF">HCB06_10010</name>
    <name evidence="18" type="ORF">HCB25_10055</name>
    <name evidence="15" type="ORF">HCB26_12750</name>
    <name evidence="16" type="ORF">HCB27_13295</name>
    <name evidence="17" type="ORF">HCB35_12220</name>
    <name evidence="19" type="ORF">HCB69_10460</name>
    <name evidence="20" type="ORF">HCC36_13155</name>
    <name evidence="7" type="ORF">HCI99_07485</name>
</gene>
<dbReference type="EMBL" id="JAARRU010000004">
    <property type="protein sequence ID" value="MBC1566439.1"/>
    <property type="molecule type" value="Genomic_DNA"/>
</dbReference>
<dbReference type="EMBL" id="JAARMV010000004">
    <property type="protein sequence ID" value="MBC2373286.1"/>
    <property type="molecule type" value="Genomic_DNA"/>
</dbReference>
<evidence type="ECO:0000313" key="16">
    <source>
        <dbReference type="EMBL" id="MBC2177603.1"/>
    </source>
</evidence>
<evidence type="ECO:0000313" key="15">
    <source>
        <dbReference type="EMBL" id="MBC2167442.1"/>
    </source>
</evidence>
<dbReference type="Proteomes" id="UP000574104">
    <property type="component" value="Unassembled WGS sequence"/>
</dbReference>
<dbReference type="EMBL" id="JAARPT010000003">
    <property type="protein sequence ID" value="MBC1401208.1"/>
    <property type="molecule type" value="Genomic_DNA"/>
</dbReference>
<dbReference type="EMBL" id="JAARXI010000005">
    <property type="protein sequence ID" value="MBC2116947.1"/>
    <property type="molecule type" value="Genomic_DNA"/>
</dbReference>
<accession>A0A099W0H4</accession>
<evidence type="ECO:0000313" key="38">
    <source>
        <dbReference type="Proteomes" id="UP000574104"/>
    </source>
</evidence>
<evidence type="ECO:0000313" key="30">
    <source>
        <dbReference type="Proteomes" id="UP000543005"/>
    </source>
</evidence>
<dbReference type="Gene3D" id="3.40.930.10">
    <property type="entry name" value="Mannitol-specific EII, Chain A"/>
    <property type="match status" value="1"/>
</dbReference>
<evidence type="ECO:0000313" key="12">
    <source>
        <dbReference type="EMBL" id="MBC1792387.1"/>
    </source>
</evidence>
<evidence type="ECO:0000313" key="29">
    <source>
        <dbReference type="Proteomes" id="UP000541955"/>
    </source>
</evidence>
<dbReference type="Pfam" id="PF00359">
    <property type="entry name" value="PTS_EIIA_2"/>
    <property type="match status" value="1"/>
</dbReference>
<evidence type="ECO:0000313" key="40">
    <source>
        <dbReference type="Proteomes" id="UP000586951"/>
    </source>
</evidence>
<dbReference type="Proteomes" id="UP000519573">
    <property type="component" value="Unassembled WGS sequence"/>
</dbReference>
<evidence type="ECO:0000313" key="26">
    <source>
        <dbReference type="Proteomes" id="UP000533953"/>
    </source>
</evidence>
<evidence type="ECO:0000313" key="39">
    <source>
        <dbReference type="Proteomes" id="UP000585696"/>
    </source>
</evidence>
<dbReference type="Proteomes" id="UP000543005">
    <property type="component" value="Unassembled WGS sequence"/>
</dbReference>
<keyword evidence="22" id="KW-1185">Reference proteome</keyword>
<evidence type="ECO:0000313" key="5">
    <source>
        <dbReference type="EMBL" id="MBC1372119.1"/>
    </source>
</evidence>
<dbReference type="CDD" id="cd00211">
    <property type="entry name" value="PTS_IIA_fru"/>
    <property type="match status" value="1"/>
</dbReference>
<evidence type="ECO:0000259" key="1">
    <source>
        <dbReference type="PROSITE" id="PS51094"/>
    </source>
</evidence>
<dbReference type="Proteomes" id="UP000533953">
    <property type="component" value="Unassembled WGS sequence"/>
</dbReference>
<dbReference type="EMBL" id="JAARSH010000005">
    <property type="protein sequence ID" value="MBC1616221.1"/>
    <property type="molecule type" value="Genomic_DNA"/>
</dbReference>
<reference evidence="23 24" key="2">
    <citation type="submission" date="2020-03" db="EMBL/GenBank/DDBJ databases">
        <title>Soil Listeria distribution.</title>
        <authorList>
            <person name="Liao J."/>
            <person name="Wiedmann M."/>
        </authorList>
    </citation>
    <scope>NUCLEOTIDE SEQUENCE [LARGE SCALE GENOMIC DNA]</scope>
    <source>
        <strain evidence="20 30">FSL L7-0051</strain>
        <strain evidence="19 39">FSL L7-0054</strain>
        <strain evidence="17 37">FSL L7-0149</strain>
        <strain evidence="18 36">FSL L7-0153</strain>
        <strain evidence="15 23">FSL L7-0245</strain>
        <strain evidence="16 28">FSL L7-0259</strain>
        <strain evidence="14 24">FSL L7-0360</strain>
        <strain evidence="12 27">FSL L7-0978</strain>
        <strain evidence="13 35">FSL L7-0990</strain>
        <strain evidence="11 34">FSL L7-1017</strain>
        <strain evidence="10 38">FSL L7-1299</strain>
        <strain evidence="8 29">FSL L7-1387</strain>
        <strain evidence="9 40">FSL L7-1427</strain>
        <strain evidence="7 26">FSL L7-1547</strain>
        <strain evidence="6 32">FSL L7-1658</strain>
        <strain evidence="5 41">FSL L7-1681</strain>
        <strain evidence="3 31">FSL L7-1816</strain>
        <strain evidence="4 25">FSL L7-1833</strain>
        <strain evidence="21 33">FSL L7-1850</strain>
    </source>
</reference>
<evidence type="ECO:0000313" key="37">
    <source>
        <dbReference type="Proteomes" id="UP000553016"/>
    </source>
</evidence>
<dbReference type="PANTHER" id="PTHR47738">
    <property type="entry name" value="PTS SYSTEM FRUCTOSE-LIKE EIIA COMPONENT-RELATED"/>
    <property type="match status" value="1"/>
</dbReference>
<evidence type="ECO:0000313" key="7">
    <source>
        <dbReference type="EMBL" id="MBC1491667.1"/>
    </source>
</evidence>
<name>A0A099W0H4_9LIST</name>
<feature type="domain" description="PTS EIIA type-2" evidence="1">
    <location>
        <begin position="5"/>
        <end position="152"/>
    </location>
</feature>
<dbReference type="GeneID" id="58718682"/>
<evidence type="ECO:0000313" key="28">
    <source>
        <dbReference type="Proteomes" id="UP000541735"/>
    </source>
</evidence>
<evidence type="ECO:0000313" key="2">
    <source>
        <dbReference type="EMBL" id="KGL37903.1"/>
    </source>
</evidence>
<dbReference type="SUPFAM" id="SSF55804">
    <property type="entry name" value="Phoshotransferase/anion transport protein"/>
    <property type="match status" value="1"/>
</dbReference>
<dbReference type="EMBL" id="JAAROL010000004">
    <property type="protein sequence ID" value="MBC1332503.1"/>
    <property type="molecule type" value="Genomic_DNA"/>
</dbReference>
<dbReference type="Proteomes" id="UP000591929">
    <property type="component" value="Unassembled WGS sequence"/>
</dbReference>
<dbReference type="Proteomes" id="UP000548082">
    <property type="component" value="Unassembled WGS sequence"/>
</dbReference>
<evidence type="ECO:0000313" key="23">
    <source>
        <dbReference type="Proteomes" id="UP000519573"/>
    </source>
</evidence>
<comment type="caution">
    <text evidence="2">The sequence shown here is derived from an EMBL/GenBank/DDBJ whole genome shotgun (WGS) entry which is preliminary data.</text>
</comment>
<dbReference type="EMBL" id="JAARRW010000007">
    <property type="protein sequence ID" value="MBC1563350.1"/>
    <property type="molecule type" value="Genomic_DNA"/>
</dbReference>
<keyword evidence="3" id="KW-0813">Transport</keyword>
<dbReference type="Proteomes" id="UP000547643">
    <property type="component" value="Unassembled WGS sequence"/>
</dbReference>
<evidence type="ECO:0000313" key="9">
    <source>
        <dbReference type="EMBL" id="MBC1566439.1"/>
    </source>
</evidence>
<dbReference type="EMBL" id="JAARZA010000005">
    <property type="protein sequence ID" value="MBC2241234.1"/>
    <property type="molecule type" value="Genomic_DNA"/>
</dbReference>
<dbReference type="Proteomes" id="UP000585696">
    <property type="component" value="Unassembled WGS sequence"/>
</dbReference>
<protein>
    <submittedName>
        <fullName evidence="2">PTS fructose transporter subunit IIA</fullName>
    </submittedName>
    <submittedName>
        <fullName evidence="3">PTS sugar transporter subunit IIA</fullName>
    </submittedName>
</protein>
<dbReference type="EMBL" id="JAARYH010000005">
    <property type="protein sequence ID" value="MBC2167442.1"/>
    <property type="molecule type" value="Genomic_DNA"/>
</dbReference>
<evidence type="ECO:0000313" key="35">
    <source>
        <dbReference type="Proteomes" id="UP000548082"/>
    </source>
</evidence>
<evidence type="ECO:0000313" key="36">
    <source>
        <dbReference type="Proteomes" id="UP000550367"/>
    </source>
</evidence>
<dbReference type="PROSITE" id="PS51094">
    <property type="entry name" value="PTS_EIIA_TYPE_2"/>
    <property type="match status" value="1"/>
</dbReference>
<dbReference type="Proteomes" id="UP000553016">
    <property type="component" value="Unassembled WGS sequence"/>
</dbReference>
<dbReference type="InterPro" id="IPR051541">
    <property type="entry name" value="PTS_SugarTrans_NitroReg"/>
</dbReference>
<dbReference type="Proteomes" id="UP000543379">
    <property type="component" value="Unassembled WGS sequence"/>
</dbReference>
<evidence type="ECO:0000313" key="6">
    <source>
        <dbReference type="EMBL" id="MBC1401208.1"/>
    </source>
</evidence>
<evidence type="ECO:0000313" key="14">
    <source>
        <dbReference type="EMBL" id="MBC2116947.1"/>
    </source>
</evidence>
<dbReference type="eggNOG" id="COG1762">
    <property type="taxonomic scope" value="Bacteria"/>
</dbReference>
<dbReference type="Proteomes" id="UP000541955">
    <property type="component" value="Unassembled WGS sequence"/>
</dbReference>
<dbReference type="InterPro" id="IPR016152">
    <property type="entry name" value="PTrfase/Anion_transptr"/>
</dbReference>
<evidence type="ECO:0000313" key="3">
    <source>
        <dbReference type="EMBL" id="MBC1317938.1"/>
    </source>
</evidence>
<dbReference type="EMBL" id="JAASTX010000007">
    <property type="protein sequence ID" value="MBC1491667.1"/>
    <property type="molecule type" value="Genomic_DNA"/>
</dbReference>
<keyword evidence="3" id="KW-0762">Sugar transport</keyword>
<dbReference type="STRING" id="1552123.EP57_15190"/>
<dbReference type="Proteomes" id="UP000544413">
    <property type="component" value="Unassembled WGS sequence"/>
</dbReference>
<evidence type="ECO:0000313" key="11">
    <source>
        <dbReference type="EMBL" id="MBC1779915.1"/>
    </source>
</evidence>
<dbReference type="EMBL" id="JAARZS010000025">
    <property type="protein sequence ID" value="MBC2284801.1"/>
    <property type="molecule type" value="Genomic_DNA"/>
</dbReference>
<evidence type="ECO:0000313" key="41">
    <source>
        <dbReference type="Proteomes" id="UP000591929"/>
    </source>
</evidence>
<dbReference type="EMBL" id="JAARYY010000005">
    <property type="protein sequence ID" value="MBC2244408.1"/>
    <property type="molecule type" value="Genomic_DNA"/>
</dbReference>
<evidence type="ECO:0000313" key="19">
    <source>
        <dbReference type="EMBL" id="MBC2284801.1"/>
    </source>
</evidence>
<dbReference type="EMBL" id="JAARZT010000026">
    <property type="protein sequence ID" value="MBC2294184.1"/>
    <property type="molecule type" value="Genomic_DNA"/>
</dbReference>
<dbReference type="Proteomes" id="UP000529446">
    <property type="component" value="Unassembled WGS sequence"/>
</dbReference>
<dbReference type="Proteomes" id="UP000586951">
    <property type="component" value="Unassembled WGS sequence"/>
</dbReference>
<reference evidence="2 22" key="1">
    <citation type="submission" date="2014-05" db="EMBL/GenBank/DDBJ databases">
        <title>Novel Listeriaceae from food processing environments.</title>
        <authorList>
            <person name="den Bakker H.C."/>
        </authorList>
    </citation>
    <scope>NUCLEOTIDE SEQUENCE [LARGE SCALE GENOMIC DNA]</scope>
    <source>
        <strain evidence="2 22">FSL A5-0281</strain>
    </source>
</reference>
<dbReference type="Proteomes" id="UP000029844">
    <property type="component" value="Unassembled WGS sequence"/>
</dbReference>
<sequence length="162" mass="18148">MDLTQFITKDMIWVQTPCQDQDALFEMVSERAASQNRISNQFLEKLTEREAVFPTGLQLEHYGVALPHTDPECVTEQFIAVLTSEAGIRFKQMADASQETAANLIFVLGLNEPHSQLAVLQQLMGAIQNEEHVKALLAAKNEDEVIETLSQVVLHLKGEEKL</sequence>
<dbReference type="EMBL" id="JAAROV010000004">
    <property type="protein sequence ID" value="MBC1317938.1"/>
    <property type="molecule type" value="Genomic_DNA"/>
</dbReference>
<evidence type="ECO:0000313" key="24">
    <source>
        <dbReference type="Proteomes" id="UP000529446"/>
    </source>
</evidence>
<dbReference type="Proteomes" id="UP000541735">
    <property type="component" value="Unassembled WGS sequence"/>
</dbReference>
<dbReference type="AlphaFoldDB" id="A0A099W0H4"/>
<evidence type="ECO:0000313" key="32">
    <source>
        <dbReference type="Proteomes" id="UP000544413"/>
    </source>
</evidence>
<evidence type="ECO:0000313" key="13">
    <source>
        <dbReference type="EMBL" id="MBC1798210.1"/>
    </source>
</evidence>
<evidence type="ECO:0000313" key="8">
    <source>
        <dbReference type="EMBL" id="MBC1563350.1"/>
    </source>
</evidence>
<dbReference type="OrthoDB" id="370976at2"/>
<dbReference type="Proteomes" id="UP000546244">
    <property type="component" value="Unassembled WGS sequence"/>
</dbReference>
<evidence type="ECO:0000313" key="27">
    <source>
        <dbReference type="Proteomes" id="UP000539064"/>
    </source>
</evidence>
<dbReference type="Proteomes" id="UP000550367">
    <property type="component" value="Unassembled WGS sequence"/>
</dbReference>
<evidence type="ECO:0000313" key="18">
    <source>
        <dbReference type="EMBL" id="MBC2244408.1"/>
    </source>
</evidence>
<evidence type="ECO:0000313" key="22">
    <source>
        <dbReference type="Proteomes" id="UP000029844"/>
    </source>
</evidence>
<evidence type="ECO:0000313" key="17">
    <source>
        <dbReference type="EMBL" id="MBC2241234.1"/>
    </source>
</evidence>
<dbReference type="Proteomes" id="UP000532866">
    <property type="component" value="Unassembled WGS sequence"/>
</dbReference>
<dbReference type="InterPro" id="IPR002178">
    <property type="entry name" value="PTS_EIIA_type-2_dom"/>
</dbReference>
<dbReference type="EMBL" id="JAARVD010000009">
    <property type="protein sequence ID" value="MBC1798210.1"/>
    <property type="molecule type" value="Genomic_DNA"/>
</dbReference>
<proteinExistence type="predicted"/>
<dbReference type="EMBL" id="JNFA01000030">
    <property type="protein sequence ID" value="KGL37903.1"/>
    <property type="molecule type" value="Genomic_DNA"/>
</dbReference>
<dbReference type="EMBL" id="JAARUV010000005">
    <property type="protein sequence ID" value="MBC1779915.1"/>
    <property type="molecule type" value="Genomic_DNA"/>
</dbReference>
<evidence type="ECO:0000313" key="31">
    <source>
        <dbReference type="Proteomes" id="UP000543379"/>
    </source>
</evidence>
<dbReference type="RefSeq" id="WP_036087961.1">
    <property type="nucleotide sequence ID" value="NZ_CBCSHQ010000003.1"/>
</dbReference>
<dbReference type="EMBL" id="JAARYD010000006">
    <property type="protein sequence ID" value="MBC2177603.1"/>
    <property type="molecule type" value="Genomic_DNA"/>
</dbReference>
<evidence type="ECO:0000313" key="21">
    <source>
        <dbReference type="EMBL" id="MBC2373286.1"/>
    </source>
</evidence>
<evidence type="ECO:0000313" key="4">
    <source>
        <dbReference type="EMBL" id="MBC1332503.1"/>
    </source>
</evidence>
<dbReference type="PANTHER" id="PTHR47738:SF3">
    <property type="entry name" value="PHOSPHOTRANSFERASE SYSTEM MANNITOL_FRUCTOSE-SPECIFIC IIA DOMAIN CONTAINING PROTEIN"/>
    <property type="match status" value="1"/>
</dbReference>